<dbReference type="PROSITE" id="PS50263">
    <property type="entry name" value="CN_HYDROLASE"/>
    <property type="match status" value="1"/>
</dbReference>
<dbReference type="GO" id="GO:0106008">
    <property type="term" value="F:2-oxoglutaramate amidase activity"/>
    <property type="evidence" value="ECO:0007669"/>
    <property type="project" value="TreeGrafter"/>
</dbReference>
<accession>A0A413IEH6</accession>
<gene>
    <name evidence="3" type="ORF">DXA53_04625</name>
</gene>
<organism evidence="3 4">
    <name type="scientific">Odoribacter splanchnicus</name>
    <dbReference type="NCBI Taxonomy" id="28118"/>
    <lineage>
        <taxon>Bacteria</taxon>
        <taxon>Pseudomonadati</taxon>
        <taxon>Bacteroidota</taxon>
        <taxon>Bacteroidia</taxon>
        <taxon>Bacteroidales</taxon>
        <taxon>Odoribacteraceae</taxon>
        <taxon>Odoribacter</taxon>
    </lineage>
</organism>
<dbReference type="EMBL" id="QSCO01000005">
    <property type="protein sequence ID" value="RGY08330.1"/>
    <property type="molecule type" value="Genomic_DNA"/>
</dbReference>
<dbReference type="PANTHER" id="PTHR47799:SF1">
    <property type="entry name" value="OMEGA-AMIDASE YAFV"/>
    <property type="match status" value="1"/>
</dbReference>
<sequence length="263" mass="30119">MKVALVSLNQSWEDKEANRLKVRNCFQTIAFRNMDLVIFPEMTLTGFTMNVKEHAEEAENSATIRFFTDCACQYGVYIGFGMILKAGIKAANHFIIVSPEGEMCADYIKIHPFSYAGEDRFYEKGKHLTSLEIQGVPIGLSICYDLRFPEIFQALSRTDKLILNIANWPERRVLHWKTLIQARAIENQVYFLGVNRIGKDGNGLKYENSSLIVSPEGEILSPESINEEIDIYEIDPALVDICRENFPVKNDRQVNFYKEIICN</sequence>
<dbReference type="Gene3D" id="3.60.110.10">
    <property type="entry name" value="Carbon-nitrogen hydrolase"/>
    <property type="match status" value="1"/>
</dbReference>
<dbReference type="RefSeq" id="WP_118103224.1">
    <property type="nucleotide sequence ID" value="NZ_JADMYR010000037.1"/>
</dbReference>
<reference evidence="3 4" key="1">
    <citation type="submission" date="2018-08" db="EMBL/GenBank/DDBJ databases">
        <title>A genome reference for cultivated species of the human gut microbiota.</title>
        <authorList>
            <person name="Zou Y."/>
            <person name="Xue W."/>
            <person name="Luo G."/>
        </authorList>
    </citation>
    <scope>NUCLEOTIDE SEQUENCE [LARGE SCALE GENOMIC DNA]</scope>
    <source>
        <strain evidence="3 4">OF03-11</strain>
    </source>
</reference>
<dbReference type="InterPro" id="IPR001110">
    <property type="entry name" value="UPF0012_CS"/>
</dbReference>
<evidence type="ECO:0000313" key="3">
    <source>
        <dbReference type="EMBL" id="RGY08330.1"/>
    </source>
</evidence>
<comment type="caution">
    <text evidence="3">The sequence shown here is derived from an EMBL/GenBank/DDBJ whole genome shotgun (WGS) entry which is preliminary data.</text>
</comment>
<proteinExistence type="inferred from homology"/>
<evidence type="ECO:0000313" key="4">
    <source>
        <dbReference type="Proteomes" id="UP000284434"/>
    </source>
</evidence>
<dbReference type="InterPro" id="IPR052737">
    <property type="entry name" value="Omega-amidase_YafV"/>
</dbReference>
<keyword evidence="3" id="KW-0378">Hydrolase</keyword>
<dbReference type="InterPro" id="IPR036526">
    <property type="entry name" value="C-N_Hydrolase_sf"/>
</dbReference>
<dbReference type="PROSITE" id="PS01227">
    <property type="entry name" value="UPF0012"/>
    <property type="match status" value="1"/>
</dbReference>
<feature type="domain" description="CN hydrolase" evidence="2">
    <location>
        <begin position="1"/>
        <end position="236"/>
    </location>
</feature>
<dbReference type="AlphaFoldDB" id="A0A413IEH6"/>
<dbReference type="Pfam" id="PF00795">
    <property type="entry name" value="CN_hydrolase"/>
    <property type="match status" value="1"/>
</dbReference>
<dbReference type="PANTHER" id="PTHR47799">
    <property type="entry name" value="OMEGA-AMIDASE YAFV"/>
    <property type="match status" value="1"/>
</dbReference>
<dbReference type="GO" id="GO:0050152">
    <property type="term" value="F:omega-amidase activity"/>
    <property type="evidence" value="ECO:0007669"/>
    <property type="project" value="TreeGrafter"/>
</dbReference>
<comment type="similarity">
    <text evidence="1">Belongs to the carbon-nitrogen hydrolase superfamily. NIT1/NIT2 family.</text>
</comment>
<evidence type="ECO:0000259" key="2">
    <source>
        <dbReference type="PROSITE" id="PS50263"/>
    </source>
</evidence>
<dbReference type="Proteomes" id="UP000284434">
    <property type="component" value="Unassembled WGS sequence"/>
</dbReference>
<dbReference type="InterPro" id="IPR003010">
    <property type="entry name" value="C-N_Hydrolase"/>
</dbReference>
<protein>
    <submittedName>
        <fullName evidence="3">Hydrolase</fullName>
    </submittedName>
</protein>
<dbReference type="SUPFAM" id="SSF56317">
    <property type="entry name" value="Carbon-nitrogen hydrolase"/>
    <property type="match status" value="1"/>
</dbReference>
<evidence type="ECO:0000256" key="1">
    <source>
        <dbReference type="ARBA" id="ARBA00010613"/>
    </source>
</evidence>
<name>A0A413IEH6_9BACT</name>